<keyword evidence="5" id="KW-1185">Reference proteome</keyword>
<organism evidence="4 5">
    <name type="scientific">Cryobacterium fucosi</name>
    <dbReference type="NCBI Taxonomy" id="1259157"/>
    <lineage>
        <taxon>Bacteria</taxon>
        <taxon>Bacillati</taxon>
        <taxon>Actinomycetota</taxon>
        <taxon>Actinomycetes</taxon>
        <taxon>Micrococcales</taxon>
        <taxon>Microbacteriaceae</taxon>
        <taxon>Cryobacterium</taxon>
    </lineage>
</organism>
<accession>A0A4R9B3P1</accession>
<protein>
    <recommendedName>
        <fullName evidence="2">UPF0225 protein E3T48_13005</fullName>
    </recommendedName>
</protein>
<comment type="caution">
    <text evidence="4">The sequence shown here is derived from an EMBL/GenBank/DDBJ whole genome shotgun (WGS) entry which is preliminary data.</text>
</comment>
<dbReference type="AlphaFoldDB" id="A0A4R9B3P1"/>
<dbReference type="SUPFAM" id="SSF54427">
    <property type="entry name" value="NTF2-like"/>
    <property type="match status" value="1"/>
</dbReference>
<evidence type="ECO:0000256" key="2">
    <source>
        <dbReference type="HAMAP-Rule" id="MF_00612"/>
    </source>
</evidence>
<comment type="similarity">
    <text evidence="1 2">Belongs to the UPF0225 family.</text>
</comment>
<dbReference type="Pfam" id="PF02810">
    <property type="entry name" value="SEC-C"/>
    <property type="match status" value="1"/>
</dbReference>
<dbReference type="HAMAP" id="MF_00612">
    <property type="entry name" value="UPF0225"/>
    <property type="match status" value="1"/>
</dbReference>
<dbReference type="InterPro" id="IPR004027">
    <property type="entry name" value="SEC_C_motif"/>
</dbReference>
<dbReference type="EMBL" id="SOHH01000087">
    <property type="protein sequence ID" value="TFD74824.1"/>
    <property type="molecule type" value="Genomic_DNA"/>
</dbReference>
<proteinExistence type="inferred from homology"/>
<dbReference type="Pfam" id="PF17775">
    <property type="entry name" value="YchJ_M-like"/>
    <property type="match status" value="1"/>
</dbReference>
<dbReference type="RefSeq" id="WP_134524461.1">
    <property type="nucleotide sequence ID" value="NZ_SOHH01000087.1"/>
</dbReference>
<evidence type="ECO:0000259" key="3">
    <source>
        <dbReference type="Pfam" id="PF17775"/>
    </source>
</evidence>
<dbReference type="PANTHER" id="PTHR33747">
    <property type="entry name" value="UPF0225 PROTEIN SCO1677"/>
    <property type="match status" value="1"/>
</dbReference>
<sequence length="134" mass="14998">MPTRETTASRPGRCPCQSGDSYSDCCGPLHDSLAIAPTAERLMRSRYSAFAVGDVGYLLSTWHPSTRPPAFELDATLVWTRLDVERTERGGPFDTDGVVEFTAQCRAGGIRSRQHEVSRFVRVDRRWLYLDASD</sequence>
<evidence type="ECO:0000313" key="5">
    <source>
        <dbReference type="Proteomes" id="UP000298313"/>
    </source>
</evidence>
<dbReference type="Proteomes" id="UP000298313">
    <property type="component" value="Unassembled WGS sequence"/>
</dbReference>
<dbReference type="Gene3D" id="3.10.450.50">
    <property type="match status" value="1"/>
</dbReference>
<evidence type="ECO:0000313" key="4">
    <source>
        <dbReference type="EMBL" id="TFD74824.1"/>
    </source>
</evidence>
<dbReference type="OrthoDB" id="21421at2"/>
<evidence type="ECO:0000256" key="1">
    <source>
        <dbReference type="ARBA" id="ARBA00010839"/>
    </source>
</evidence>
<name>A0A4R9B3P1_9MICO</name>
<dbReference type="InterPro" id="IPR023006">
    <property type="entry name" value="YchJ-like"/>
</dbReference>
<dbReference type="PANTHER" id="PTHR33747:SF1">
    <property type="entry name" value="ADENYLATE CYCLASE-ASSOCIATED CAP C-TERMINAL DOMAIN-CONTAINING PROTEIN"/>
    <property type="match status" value="1"/>
</dbReference>
<feature type="domain" description="YchJ-like middle NTF2-like" evidence="3">
    <location>
        <begin position="38"/>
        <end position="132"/>
    </location>
</feature>
<reference evidence="4 5" key="1">
    <citation type="submission" date="2019-03" db="EMBL/GenBank/DDBJ databases">
        <title>Genomics of glacier-inhabiting Cryobacterium strains.</title>
        <authorList>
            <person name="Liu Q."/>
            <person name="Xin Y.-H."/>
        </authorList>
    </citation>
    <scope>NUCLEOTIDE SEQUENCE [LARGE SCALE GENOMIC DNA]</scope>
    <source>
        <strain evidence="4 5">Hh4</strain>
    </source>
</reference>
<dbReference type="InterPro" id="IPR032710">
    <property type="entry name" value="NTF2-like_dom_sf"/>
</dbReference>
<gene>
    <name evidence="4" type="ORF">E3T48_13005</name>
</gene>
<dbReference type="InterPro" id="IPR048469">
    <property type="entry name" value="YchJ-like_M"/>
</dbReference>